<dbReference type="SMART" id="SM00028">
    <property type="entry name" value="TPR"/>
    <property type="match status" value="2"/>
</dbReference>
<dbReference type="RefSeq" id="WP_306068067.1">
    <property type="nucleotide sequence ID" value="NZ_JAROCA020000001.1"/>
</dbReference>
<dbReference type="InterPro" id="IPR019734">
    <property type="entry name" value="TPR_rpt"/>
</dbReference>
<dbReference type="GO" id="GO:0008233">
    <property type="term" value="F:peptidase activity"/>
    <property type="evidence" value="ECO:0007669"/>
    <property type="project" value="UniProtKB-KW"/>
</dbReference>
<reference evidence="10 11" key="1">
    <citation type="submission" date="2023-10" db="EMBL/GenBank/DDBJ databases">
        <title>179-bfca-hs.</title>
        <authorList>
            <person name="Miliotis G."/>
            <person name="Sengupta P."/>
            <person name="Hameed A."/>
            <person name="Chuvochina M."/>
            <person name="Mcdonagh F."/>
            <person name="Simpson A.C."/>
            <person name="Singh N.K."/>
            <person name="Rekha P.D."/>
            <person name="Raman K."/>
            <person name="Hugenholtz P."/>
            <person name="Venkateswaran K."/>
        </authorList>
    </citation>
    <scope>NUCLEOTIDE SEQUENCE [LARGE SCALE GENOMIC DNA]</scope>
    <source>
        <strain evidence="10 11">179-BFC-A-HS</strain>
    </source>
</reference>
<feature type="transmembrane region" description="Helical" evidence="8">
    <location>
        <begin position="268"/>
        <end position="286"/>
    </location>
</feature>
<sequence length="513" mass="58547">MAEYEDRDMMYRLAKHLVDEYYFQVLFVGDDSDEVWLEKRVGKKTQIIRFYGEGFDWKNYMKQDIAKVFQRVKAIRRLLANKLIEIHNVYVAANSPLDDWSILKQPMQLNENKPIIMYLYYLDKADFENELDRFAKTLHVGKLLENDGSSDGNEMHSDSIKQELQQALRQQAANEEKVFTFGKPIFTYLFLAINIIVFVLMELNGGSQQTANLIRFGAKENIHIIDGQWWRLLTSMFLHIGFLHLFMNMLVLYYLGTTVEKMYGSLRFFVIYILAGIGGAIASFAFNMNVSAGASGAIFGLFGALLCFGLYHRQIFLRTIGQNIIFLLLINLIYGFFVPGVDVQAHIGGLATGFLAAMITQMPGRVKAFHQASASMLVLVLISAFYLYGVQQTEHSAAYAWEQTNQLVKEQKYEAVVKKATEGLKNEPGEMKSLLLFNRGYAHSALQQTDQAIADYEASIQANPDIAESHYNLALLYLDRFETDKAKTAAKKAHELAPKNSDFKNLYERLKDK</sequence>
<evidence type="ECO:0000256" key="7">
    <source>
        <dbReference type="PROSITE-ProRule" id="PRU00339"/>
    </source>
</evidence>
<comment type="similarity">
    <text evidence="2">Belongs to the peptidase S54 family.</text>
</comment>
<comment type="subcellular location">
    <subcellularLocation>
        <location evidence="1">Membrane</location>
        <topology evidence="1">Multi-pass membrane protein</topology>
    </subcellularLocation>
</comment>
<keyword evidence="4 10" id="KW-0378">Hydrolase</keyword>
<dbReference type="Gene3D" id="1.25.40.10">
    <property type="entry name" value="Tetratricopeptide repeat domain"/>
    <property type="match status" value="1"/>
</dbReference>
<feature type="repeat" description="TPR" evidence="7">
    <location>
        <begin position="433"/>
        <end position="466"/>
    </location>
</feature>
<evidence type="ECO:0000256" key="5">
    <source>
        <dbReference type="ARBA" id="ARBA00022989"/>
    </source>
</evidence>
<comment type="caution">
    <text evidence="10">The sequence shown here is derived from an EMBL/GenBank/DDBJ whole genome shotgun (WGS) entry which is preliminary data.</text>
</comment>
<feature type="repeat" description="TPR" evidence="7">
    <location>
        <begin position="467"/>
        <end position="500"/>
    </location>
</feature>
<feature type="transmembrane region" description="Helical" evidence="8">
    <location>
        <begin position="292"/>
        <end position="311"/>
    </location>
</feature>
<dbReference type="SUPFAM" id="SSF48452">
    <property type="entry name" value="TPR-like"/>
    <property type="match status" value="1"/>
</dbReference>
<proteinExistence type="inferred from homology"/>
<feature type="transmembrane region" description="Helical" evidence="8">
    <location>
        <begin position="372"/>
        <end position="389"/>
    </location>
</feature>
<dbReference type="EMBL" id="JAROCA020000001">
    <property type="protein sequence ID" value="MDY0405575.1"/>
    <property type="molecule type" value="Genomic_DNA"/>
</dbReference>
<dbReference type="InterPro" id="IPR035952">
    <property type="entry name" value="Rhomboid-like_sf"/>
</dbReference>
<evidence type="ECO:0000256" key="6">
    <source>
        <dbReference type="ARBA" id="ARBA00023136"/>
    </source>
</evidence>
<keyword evidence="6 8" id="KW-0472">Membrane</keyword>
<dbReference type="Proteomes" id="UP001228376">
    <property type="component" value="Unassembled WGS sequence"/>
</dbReference>
<dbReference type="PROSITE" id="PS50005">
    <property type="entry name" value="TPR"/>
    <property type="match status" value="2"/>
</dbReference>
<dbReference type="PANTHER" id="PTHR43731:SF14">
    <property type="entry name" value="PRESENILIN-ASSOCIATED RHOMBOID-LIKE PROTEIN, MITOCHONDRIAL"/>
    <property type="match status" value="1"/>
</dbReference>
<evidence type="ECO:0000313" key="10">
    <source>
        <dbReference type="EMBL" id="MDY0405575.1"/>
    </source>
</evidence>
<evidence type="ECO:0000256" key="1">
    <source>
        <dbReference type="ARBA" id="ARBA00004141"/>
    </source>
</evidence>
<feature type="transmembrane region" description="Helical" evidence="8">
    <location>
        <begin position="320"/>
        <end position="337"/>
    </location>
</feature>
<keyword evidence="11" id="KW-1185">Reference proteome</keyword>
<feature type="domain" description="Peptidase S54 rhomboid" evidence="9">
    <location>
        <begin position="227"/>
        <end position="360"/>
    </location>
</feature>
<evidence type="ECO:0000256" key="2">
    <source>
        <dbReference type="ARBA" id="ARBA00009045"/>
    </source>
</evidence>
<accession>A0ABU5CH87</accession>
<keyword evidence="10" id="KW-0645">Protease</keyword>
<keyword evidence="3 8" id="KW-0812">Transmembrane</keyword>
<dbReference type="Pfam" id="PF13181">
    <property type="entry name" value="TPR_8"/>
    <property type="match status" value="2"/>
</dbReference>
<organism evidence="10 11">
    <name type="scientific">Tigheibacillus jepli</name>
    <dbReference type="NCBI Taxonomy" id="3035914"/>
    <lineage>
        <taxon>Bacteria</taxon>
        <taxon>Bacillati</taxon>
        <taxon>Bacillota</taxon>
        <taxon>Bacilli</taxon>
        <taxon>Bacillales</taxon>
        <taxon>Bacillaceae</taxon>
        <taxon>Tigheibacillus</taxon>
    </lineage>
</organism>
<dbReference type="Pfam" id="PF01694">
    <property type="entry name" value="Rhomboid"/>
    <property type="match status" value="1"/>
</dbReference>
<keyword evidence="5 8" id="KW-1133">Transmembrane helix</keyword>
<evidence type="ECO:0000313" key="11">
    <source>
        <dbReference type="Proteomes" id="UP001228376"/>
    </source>
</evidence>
<keyword evidence="7" id="KW-0802">TPR repeat</keyword>
<name>A0ABU5CH87_9BACI</name>
<gene>
    <name evidence="10" type="ORF">P5G51_009365</name>
</gene>
<dbReference type="GO" id="GO:0006508">
    <property type="term" value="P:proteolysis"/>
    <property type="evidence" value="ECO:0007669"/>
    <property type="project" value="UniProtKB-KW"/>
</dbReference>
<dbReference type="SUPFAM" id="SSF144091">
    <property type="entry name" value="Rhomboid-like"/>
    <property type="match status" value="1"/>
</dbReference>
<protein>
    <submittedName>
        <fullName evidence="10">Rhomboid family intramembrane serine protease</fullName>
        <ecNumber evidence="10">3.4.21.105</ecNumber>
    </submittedName>
</protein>
<evidence type="ECO:0000256" key="4">
    <source>
        <dbReference type="ARBA" id="ARBA00022801"/>
    </source>
</evidence>
<evidence type="ECO:0000256" key="3">
    <source>
        <dbReference type="ARBA" id="ARBA00022692"/>
    </source>
</evidence>
<feature type="transmembrane region" description="Helical" evidence="8">
    <location>
        <begin position="236"/>
        <end position="256"/>
    </location>
</feature>
<feature type="transmembrane region" description="Helical" evidence="8">
    <location>
        <begin position="185"/>
        <end position="203"/>
    </location>
</feature>
<dbReference type="InterPro" id="IPR050925">
    <property type="entry name" value="Rhomboid_protease_S54"/>
</dbReference>
<dbReference type="InterPro" id="IPR022764">
    <property type="entry name" value="Peptidase_S54_rhomboid_dom"/>
</dbReference>
<dbReference type="Gene3D" id="1.20.1540.10">
    <property type="entry name" value="Rhomboid-like"/>
    <property type="match status" value="1"/>
</dbReference>
<dbReference type="EC" id="3.4.21.105" evidence="10"/>
<dbReference type="PANTHER" id="PTHR43731">
    <property type="entry name" value="RHOMBOID PROTEASE"/>
    <property type="match status" value="1"/>
</dbReference>
<evidence type="ECO:0000259" key="9">
    <source>
        <dbReference type="Pfam" id="PF01694"/>
    </source>
</evidence>
<dbReference type="InterPro" id="IPR011990">
    <property type="entry name" value="TPR-like_helical_dom_sf"/>
</dbReference>
<evidence type="ECO:0000256" key="8">
    <source>
        <dbReference type="SAM" id="Phobius"/>
    </source>
</evidence>